<dbReference type="GO" id="GO:0003676">
    <property type="term" value="F:nucleic acid binding"/>
    <property type="evidence" value="ECO:0007669"/>
    <property type="project" value="InterPro"/>
</dbReference>
<keyword evidence="2" id="KW-1185">Reference proteome</keyword>
<name>A0A8K0PAS1_LADFU</name>
<reference evidence="1" key="2">
    <citation type="submission" date="2017-10" db="EMBL/GenBank/DDBJ databases">
        <title>Ladona fulva Genome sequencing and assembly.</title>
        <authorList>
            <person name="Murali S."/>
            <person name="Richards S."/>
            <person name="Bandaranaike D."/>
            <person name="Bellair M."/>
            <person name="Blankenburg K."/>
            <person name="Chao H."/>
            <person name="Dinh H."/>
            <person name="Doddapaneni H."/>
            <person name="Dugan-Rocha S."/>
            <person name="Elkadiri S."/>
            <person name="Gnanaolivu R."/>
            <person name="Hernandez B."/>
            <person name="Skinner E."/>
            <person name="Javaid M."/>
            <person name="Lee S."/>
            <person name="Li M."/>
            <person name="Ming W."/>
            <person name="Munidasa M."/>
            <person name="Muniz J."/>
            <person name="Nguyen L."/>
            <person name="Hughes D."/>
            <person name="Osuji N."/>
            <person name="Pu L.-L."/>
            <person name="Puazo M."/>
            <person name="Qu C."/>
            <person name="Quiroz J."/>
            <person name="Raj R."/>
            <person name="Weissenberger G."/>
            <person name="Xin Y."/>
            <person name="Zou X."/>
            <person name="Han Y."/>
            <person name="Worley K."/>
            <person name="Muzny D."/>
            <person name="Gibbs R."/>
        </authorList>
    </citation>
    <scope>NUCLEOTIDE SEQUENCE</scope>
    <source>
        <strain evidence="1">Sampled in the wild</strain>
    </source>
</reference>
<evidence type="ECO:0000313" key="2">
    <source>
        <dbReference type="Proteomes" id="UP000792457"/>
    </source>
</evidence>
<dbReference type="AlphaFoldDB" id="A0A8K0PAS1"/>
<comment type="caution">
    <text evidence="1">The sequence shown here is derived from an EMBL/GenBank/DDBJ whole genome shotgun (WGS) entry which is preliminary data.</text>
</comment>
<dbReference type="InterPro" id="IPR052709">
    <property type="entry name" value="Transposase-MT_Hybrid"/>
</dbReference>
<dbReference type="PANTHER" id="PTHR46060">
    <property type="entry name" value="MARINER MOS1 TRANSPOSASE-LIKE PROTEIN"/>
    <property type="match status" value="1"/>
</dbReference>
<organism evidence="1 2">
    <name type="scientific">Ladona fulva</name>
    <name type="common">Scarce chaser dragonfly</name>
    <name type="synonym">Libellula fulva</name>
    <dbReference type="NCBI Taxonomy" id="123851"/>
    <lineage>
        <taxon>Eukaryota</taxon>
        <taxon>Metazoa</taxon>
        <taxon>Ecdysozoa</taxon>
        <taxon>Arthropoda</taxon>
        <taxon>Hexapoda</taxon>
        <taxon>Insecta</taxon>
        <taxon>Pterygota</taxon>
        <taxon>Palaeoptera</taxon>
        <taxon>Odonata</taxon>
        <taxon>Epiprocta</taxon>
        <taxon>Anisoptera</taxon>
        <taxon>Libelluloidea</taxon>
        <taxon>Libellulidae</taxon>
        <taxon>Ladona</taxon>
    </lineage>
</organism>
<dbReference type="InterPro" id="IPR001888">
    <property type="entry name" value="Transposase_1"/>
</dbReference>
<gene>
    <name evidence="1" type="ORF">J437_LFUL014075</name>
</gene>
<dbReference type="Pfam" id="PF01359">
    <property type="entry name" value="Transposase_1"/>
    <property type="match status" value="1"/>
</dbReference>
<sequence>MGPKIEQYKRNRVNSTRKFLEQLELEGEDFLSSIVTGDEMWVTHYTPETKRQLSQRHHTNSPPAKKFKTTILGKKIMVSVFWDQKGIILVKFMPQKETINAQRYCVTLKNLKRAIQNKWRGMLTNGVCLLNKNAHPHTALATKVLLDSFGWDVLNHPSYSPD</sequence>
<proteinExistence type="predicted"/>
<evidence type="ECO:0000313" key="1">
    <source>
        <dbReference type="EMBL" id="KAG8236809.1"/>
    </source>
</evidence>
<reference evidence="1" key="1">
    <citation type="submission" date="2013-04" db="EMBL/GenBank/DDBJ databases">
        <authorList>
            <person name="Qu J."/>
            <person name="Murali S.C."/>
            <person name="Bandaranaike D."/>
            <person name="Bellair M."/>
            <person name="Blankenburg K."/>
            <person name="Chao H."/>
            <person name="Dinh H."/>
            <person name="Doddapaneni H."/>
            <person name="Downs B."/>
            <person name="Dugan-Rocha S."/>
            <person name="Elkadiri S."/>
            <person name="Gnanaolivu R.D."/>
            <person name="Hernandez B."/>
            <person name="Javaid M."/>
            <person name="Jayaseelan J.C."/>
            <person name="Lee S."/>
            <person name="Li M."/>
            <person name="Ming W."/>
            <person name="Munidasa M."/>
            <person name="Muniz J."/>
            <person name="Nguyen L."/>
            <person name="Ongeri F."/>
            <person name="Osuji N."/>
            <person name="Pu L.-L."/>
            <person name="Puazo M."/>
            <person name="Qu C."/>
            <person name="Quiroz J."/>
            <person name="Raj R."/>
            <person name="Weissenberger G."/>
            <person name="Xin Y."/>
            <person name="Zou X."/>
            <person name="Han Y."/>
            <person name="Richards S."/>
            <person name="Worley K."/>
            <person name="Muzny D."/>
            <person name="Gibbs R."/>
        </authorList>
    </citation>
    <scope>NUCLEOTIDE SEQUENCE</scope>
    <source>
        <strain evidence="1">Sampled in the wild</strain>
    </source>
</reference>
<protein>
    <recommendedName>
        <fullName evidence="3">Transposase</fullName>
    </recommendedName>
</protein>
<dbReference type="PANTHER" id="PTHR46060:SF1">
    <property type="entry name" value="MARINER MOS1 TRANSPOSASE-LIKE PROTEIN"/>
    <property type="match status" value="1"/>
</dbReference>
<dbReference type="OrthoDB" id="616263at2759"/>
<accession>A0A8K0PAS1</accession>
<evidence type="ECO:0008006" key="3">
    <source>
        <dbReference type="Google" id="ProtNLM"/>
    </source>
</evidence>
<dbReference type="EMBL" id="KZ309083">
    <property type="protein sequence ID" value="KAG8236809.1"/>
    <property type="molecule type" value="Genomic_DNA"/>
</dbReference>
<dbReference type="Gene3D" id="3.30.420.10">
    <property type="entry name" value="Ribonuclease H-like superfamily/Ribonuclease H"/>
    <property type="match status" value="1"/>
</dbReference>
<dbReference type="InterPro" id="IPR036397">
    <property type="entry name" value="RNaseH_sf"/>
</dbReference>
<dbReference type="Proteomes" id="UP000792457">
    <property type="component" value="Unassembled WGS sequence"/>
</dbReference>